<feature type="compositionally biased region" description="Basic and acidic residues" evidence="5">
    <location>
        <begin position="129"/>
        <end position="142"/>
    </location>
</feature>
<sequence>MFDSSSHESVDVNSTANKSVENLLISSHEVISSINSSSLSSQNNLGNVAPVDNQTQESPVGSAVERSSPVSSPNLSPRPSPRAHSRREYSRLNSDSSAKESLRTNKSEDQLSQNLISRSSDSAELGKSSSHEGKKESRGSDRSKKKSSWYNVLYPTYKSRSEDFKRIFKDVPDDEKLVVDYSCALQREILVHGRLYVSQNYVCFYANIFMWETLVSLRWKDVTSITKEKTALVIPNAILICTVTDKFFLTSFGARDKTYVMLFRVWQNALIGE</sequence>
<dbReference type="GO" id="GO:0140268">
    <property type="term" value="C:endoplasmic reticulum-plasma membrane contact site"/>
    <property type="evidence" value="ECO:0007669"/>
    <property type="project" value="TreeGrafter"/>
</dbReference>
<evidence type="ECO:0000256" key="5">
    <source>
        <dbReference type="SAM" id="MobiDB-lite"/>
    </source>
</evidence>
<dbReference type="EMBL" id="QOIP01000010">
    <property type="protein sequence ID" value="RLU18097.1"/>
    <property type="molecule type" value="Genomic_DNA"/>
</dbReference>
<dbReference type="OrthoDB" id="2162691at2759"/>
<dbReference type="InterPro" id="IPR051482">
    <property type="entry name" value="Cholesterol_transport"/>
</dbReference>
<feature type="compositionally biased region" description="Polar residues" evidence="5">
    <location>
        <begin position="110"/>
        <end position="122"/>
    </location>
</feature>
<dbReference type="GO" id="GO:0032366">
    <property type="term" value="P:intracellular sterol transport"/>
    <property type="evidence" value="ECO:0007669"/>
    <property type="project" value="TreeGrafter"/>
</dbReference>
<dbReference type="InterPro" id="IPR004182">
    <property type="entry name" value="GRAM"/>
</dbReference>
<dbReference type="PANTHER" id="PTHR23319:SF4">
    <property type="entry name" value="GRAM DOMAIN CONTAINING 1B, ISOFORM E"/>
    <property type="match status" value="1"/>
</dbReference>
<feature type="compositionally biased region" description="Basic and acidic residues" evidence="5">
    <location>
        <begin position="97"/>
        <end position="109"/>
    </location>
</feature>
<feature type="non-terminal residue" evidence="7">
    <location>
        <position position="273"/>
    </location>
</feature>
<dbReference type="GO" id="GO:0032934">
    <property type="term" value="F:sterol binding"/>
    <property type="evidence" value="ECO:0007669"/>
    <property type="project" value="TreeGrafter"/>
</dbReference>
<dbReference type="AlphaFoldDB" id="A0A3L8DC68"/>
<dbReference type="Proteomes" id="UP000279307">
    <property type="component" value="Chromosome 10"/>
</dbReference>
<feature type="domain" description="GRAM" evidence="6">
    <location>
        <begin position="162"/>
        <end position="229"/>
    </location>
</feature>
<evidence type="ECO:0000256" key="2">
    <source>
        <dbReference type="ARBA" id="ARBA00022692"/>
    </source>
</evidence>
<dbReference type="Gene3D" id="2.30.29.30">
    <property type="entry name" value="Pleckstrin-homology domain (PH domain)/Phosphotyrosine-binding domain (PTB)"/>
    <property type="match status" value="1"/>
</dbReference>
<keyword evidence="2" id="KW-0812">Transmembrane</keyword>
<evidence type="ECO:0000256" key="4">
    <source>
        <dbReference type="ARBA" id="ARBA00023136"/>
    </source>
</evidence>
<protein>
    <recommendedName>
        <fullName evidence="6">GRAM domain-containing protein</fullName>
    </recommendedName>
</protein>
<dbReference type="GO" id="GO:0005789">
    <property type="term" value="C:endoplasmic reticulum membrane"/>
    <property type="evidence" value="ECO:0007669"/>
    <property type="project" value="TreeGrafter"/>
</dbReference>
<name>A0A3L8DC68_OOCBI</name>
<dbReference type="CDD" id="cd13220">
    <property type="entry name" value="PH-GRAM_GRAMDC"/>
    <property type="match status" value="1"/>
</dbReference>
<dbReference type="Pfam" id="PF02893">
    <property type="entry name" value="GRAM"/>
    <property type="match status" value="1"/>
</dbReference>
<comment type="caution">
    <text evidence="7">The sequence shown here is derived from an EMBL/GenBank/DDBJ whole genome shotgun (WGS) entry which is preliminary data.</text>
</comment>
<accession>A0A3L8DC68</accession>
<dbReference type="PANTHER" id="PTHR23319">
    <property type="entry name" value="GRAM DOMAIN CONTAINING 1B, ISOFORM E"/>
    <property type="match status" value="1"/>
</dbReference>
<feature type="compositionally biased region" description="Low complexity" evidence="5">
    <location>
        <begin position="35"/>
        <end position="44"/>
    </location>
</feature>
<dbReference type="GO" id="GO:0005886">
    <property type="term" value="C:plasma membrane"/>
    <property type="evidence" value="ECO:0007669"/>
    <property type="project" value="TreeGrafter"/>
</dbReference>
<evidence type="ECO:0000313" key="8">
    <source>
        <dbReference type="Proteomes" id="UP000279307"/>
    </source>
</evidence>
<comment type="subcellular location">
    <subcellularLocation>
        <location evidence="1">Membrane</location>
        <topology evidence="1">Single-pass membrane protein</topology>
    </subcellularLocation>
</comment>
<organism evidence="7 8">
    <name type="scientific">Ooceraea biroi</name>
    <name type="common">Clonal raider ant</name>
    <name type="synonym">Cerapachys biroi</name>
    <dbReference type="NCBI Taxonomy" id="2015173"/>
    <lineage>
        <taxon>Eukaryota</taxon>
        <taxon>Metazoa</taxon>
        <taxon>Ecdysozoa</taxon>
        <taxon>Arthropoda</taxon>
        <taxon>Hexapoda</taxon>
        <taxon>Insecta</taxon>
        <taxon>Pterygota</taxon>
        <taxon>Neoptera</taxon>
        <taxon>Endopterygota</taxon>
        <taxon>Hymenoptera</taxon>
        <taxon>Apocrita</taxon>
        <taxon>Aculeata</taxon>
        <taxon>Formicoidea</taxon>
        <taxon>Formicidae</taxon>
        <taxon>Dorylinae</taxon>
        <taxon>Ooceraea</taxon>
    </lineage>
</organism>
<evidence type="ECO:0000256" key="1">
    <source>
        <dbReference type="ARBA" id="ARBA00004167"/>
    </source>
</evidence>
<dbReference type="GO" id="GO:0120015">
    <property type="term" value="F:sterol transfer activity"/>
    <property type="evidence" value="ECO:0007669"/>
    <property type="project" value="TreeGrafter"/>
</dbReference>
<feature type="compositionally biased region" description="Low complexity" evidence="5">
    <location>
        <begin position="66"/>
        <end position="77"/>
    </location>
</feature>
<reference evidence="7 8" key="1">
    <citation type="journal article" date="2018" name="Genome Res.">
        <title>The genomic architecture and molecular evolution of ant odorant receptors.</title>
        <authorList>
            <person name="McKenzie S.K."/>
            <person name="Kronauer D.J.C."/>
        </authorList>
    </citation>
    <scope>NUCLEOTIDE SEQUENCE [LARGE SCALE GENOMIC DNA]</scope>
    <source>
        <strain evidence="7">Clonal line C1</strain>
    </source>
</reference>
<feature type="region of interest" description="Disordered" evidence="5">
    <location>
        <begin position="35"/>
        <end position="143"/>
    </location>
</feature>
<proteinExistence type="predicted"/>
<evidence type="ECO:0000256" key="3">
    <source>
        <dbReference type="ARBA" id="ARBA00022989"/>
    </source>
</evidence>
<keyword evidence="4" id="KW-0472">Membrane</keyword>
<evidence type="ECO:0000313" key="7">
    <source>
        <dbReference type="EMBL" id="RLU18097.1"/>
    </source>
</evidence>
<keyword evidence="3" id="KW-1133">Transmembrane helix</keyword>
<gene>
    <name evidence="7" type="ORF">DMN91_010340</name>
</gene>
<dbReference type="FunFam" id="2.30.29.30:FF:000008">
    <property type="entry name" value="GRAM domain containing 1B"/>
    <property type="match status" value="1"/>
</dbReference>
<evidence type="ECO:0000259" key="6">
    <source>
        <dbReference type="SMART" id="SM00568"/>
    </source>
</evidence>
<dbReference type="SMART" id="SM00568">
    <property type="entry name" value="GRAM"/>
    <property type="match status" value="1"/>
</dbReference>
<dbReference type="InterPro" id="IPR011993">
    <property type="entry name" value="PH-like_dom_sf"/>
</dbReference>